<dbReference type="PANTHER" id="PTHR30461">
    <property type="entry name" value="DNA-INVERTASE FROM LAMBDOID PROPHAGE"/>
    <property type="match status" value="1"/>
</dbReference>
<protein>
    <submittedName>
        <fullName evidence="9">Site-specific DNA recombinase</fullName>
    </submittedName>
</protein>
<dbReference type="PROSITE" id="PS00397">
    <property type="entry name" value="RECOMBINASES_1"/>
    <property type="match status" value="1"/>
</dbReference>
<dbReference type="PROSITE" id="PS51736">
    <property type="entry name" value="RECOMBINASES_3"/>
    <property type="match status" value="1"/>
</dbReference>
<organism evidence="9 10">
    <name type="scientific">Pelosinus propionicus DSM 13327</name>
    <dbReference type="NCBI Taxonomy" id="1123291"/>
    <lineage>
        <taxon>Bacteria</taxon>
        <taxon>Bacillati</taxon>
        <taxon>Bacillota</taxon>
        <taxon>Negativicutes</taxon>
        <taxon>Selenomonadales</taxon>
        <taxon>Sporomusaceae</taxon>
        <taxon>Pelosinus</taxon>
    </lineage>
</organism>
<keyword evidence="1" id="KW-0229">DNA integration</keyword>
<feature type="coiled-coil region" evidence="6">
    <location>
        <begin position="407"/>
        <end position="441"/>
    </location>
</feature>
<dbReference type="PROSITE" id="PS51737">
    <property type="entry name" value="RECOMBINASE_DNA_BIND"/>
    <property type="match status" value="1"/>
</dbReference>
<evidence type="ECO:0000256" key="2">
    <source>
        <dbReference type="ARBA" id="ARBA00023125"/>
    </source>
</evidence>
<keyword evidence="2" id="KW-0238">DNA-binding</keyword>
<dbReference type="Proteomes" id="UP000199520">
    <property type="component" value="Unassembled WGS sequence"/>
</dbReference>
<dbReference type="SUPFAM" id="SSF53041">
    <property type="entry name" value="Resolvase-like"/>
    <property type="match status" value="1"/>
</dbReference>
<dbReference type="Gene3D" id="3.90.1750.20">
    <property type="entry name" value="Putative Large Serine Recombinase, Chain B, Domain 2"/>
    <property type="match status" value="1"/>
</dbReference>
<proteinExistence type="predicted"/>
<evidence type="ECO:0000259" key="7">
    <source>
        <dbReference type="PROSITE" id="PS51736"/>
    </source>
</evidence>
<evidence type="ECO:0000256" key="6">
    <source>
        <dbReference type="SAM" id="Coils"/>
    </source>
</evidence>
<dbReference type="InterPro" id="IPR036162">
    <property type="entry name" value="Resolvase-like_N_sf"/>
</dbReference>
<dbReference type="Pfam" id="PF00239">
    <property type="entry name" value="Resolvase"/>
    <property type="match status" value="1"/>
</dbReference>
<dbReference type="InterPro" id="IPR050639">
    <property type="entry name" value="SSR_resolvase"/>
</dbReference>
<dbReference type="OrthoDB" id="1628005at2"/>
<evidence type="ECO:0000256" key="4">
    <source>
        <dbReference type="PIRSR" id="PIRSR606118-50"/>
    </source>
</evidence>
<dbReference type="GO" id="GO:0000150">
    <property type="term" value="F:DNA strand exchange activity"/>
    <property type="evidence" value="ECO:0007669"/>
    <property type="project" value="InterPro"/>
</dbReference>
<keyword evidence="10" id="KW-1185">Reference proteome</keyword>
<dbReference type="InterPro" id="IPR038109">
    <property type="entry name" value="DNA_bind_recomb_sf"/>
</dbReference>
<dbReference type="CDD" id="cd00338">
    <property type="entry name" value="Ser_Recombinase"/>
    <property type="match status" value="1"/>
</dbReference>
<dbReference type="EMBL" id="FOTS01000015">
    <property type="protein sequence ID" value="SFL73336.1"/>
    <property type="molecule type" value="Genomic_DNA"/>
</dbReference>
<dbReference type="InterPro" id="IPR011109">
    <property type="entry name" value="DNA_bind_recombinase_dom"/>
</dbReference>
<dbReference type="InterPro" id="IPR006119">
    <property type="entry name" value="Resolv_N"/>
</dbReference>
<keyword evidence="3" id="KW-0233">DNA recombination</keyword>
<evidence type="ECO:0000259" key="8">
    <source>
        <dbReference type="PROSITE" id="PS51737"/>
    </source>
</evidence>
<name>A0A1I4K4D5_9FIRM</name>
<feature type="active site" description="O-(5'-phospho-DNA)-serine intermediate" evidence="4 5">
    <location>
        <position position="9"/>
    </location>
</feature>
<evidence type="ECO:0000256" key="5">
    <source>
        <dbReference type="PROSITE-ProRule" id="PRU10137"/>
    </source>
</evidence>
<dbReference type="GO" id="GO:0015074">
    <property type="term" value="P:DNA integration"/>
    <property type="evidence" value="ECO:0007669"/>
    <property type="project" value="UniProtKB-KW"/>
</dbReference>
<dbReference type="RefSeq" id="WP_090936200.1">
    <property type="nucleotide sequence ID" value="NZ_FOTS01000015.1"/>
</dbReference>
<dbReference type="PANTHER" id="PTHR30461:SF23">
    <property type="entry name" value="DNA RECOMBINASE-RELATED"/>
    <property type="match status" value="1"/>
</dbReference>
<dbReference type="AlphaFoldDB" id="A0A1I4K4D5"/>
<keyword evidence="6" id="KW-0175">Coiled coil</keyword>
<feature type="domain" description="Resolvase/invertase-type recombinase catalytic" evidence="7">
    <location>
        <begin position="1"/>
        <end position="147"/>
    </location>
</feature>
<accession>A0A1I4K4D5</accession>
<dbReference type="SMART" id="SM00857">
    <property type="entry name" value="Resolvase"/>
    <property type="match status" value="1"/>
</dbReference>
<evidence type="ECO:0000313" key="9">
    <source>
        <dbReference type="EMBL" id="SFL73336.1"/>
    </source>
</evidence>
<dbReference type="GO" id="GO:0003677">
    <property type="term" value="F:DNA binding"/>
    <property type="evidence" value="ECO:0007669"/>
    <property type="project" value="UniProtKB-KW"/>
</dbReference>
<evidence type="ECO:0000313" key="10">
    <source>
        <dbReference type="Proteomes" id="UP000199520"/>
    </source>
</evidence>
<dbReference type="Gene3D" id="3.40.50.1390">
    <property type="entry name" value="Resolvase, N-terminal catalytic domain"/>
    <property type="match status" value="1"/>
</dbReference>
<dbReference type="STRING" id="1123291.SAMN04490355_101596"/>
<feature type="domain" description="Recombinase" evidence="8">
    <location>
        <begin position="155"/>
        <end position="281"/>
    </location>
</feature>
<evidence type="ECO:0000256" key="3">
    <source>
        <dbReference type="ARBA" id="ARBA00023172"/>
    </source>
</evidence>
<dbReference type="InterPro" id="IPR006118">
    <property type="entry name" value="Recombinase_CS"/>
</dbReference>
<gene>
    <name evidence="9" type="ORF">SAMN04490355_101596</name>
</gene>
<evidence type="ECO:0000256" key="1">
    <source>
        <dbReference type="ARBA" id="ARBA00022908"/>
    </source>
</evidence>
<dbReference type="Pfam" id="PF13408">
    <property type="entry name" value="Zn_ribbon_recom"/>
    <property type="match status" value="1"/>
</dbReference>
<reference evidence="10" key="1">
    <citation type="submission" date="2016-10" db="EMBL/GenBank/DDBJ databases">
        <authorList>
            <person name="Varghese N."/>
            <person name="Submissions S."/>
        </authorList>
    </citation>
    <scope>NUCLEOTIDE SEQUENCE [LARGE SCALE GENOMIC DNA]</scope>
    <source>
        <strain evidence="10">DSM 13327</strain>
    </source>
</reference>
<dbReference type="Pfam" id="PF07508">
    <property type="entry name" value="Recombinase"/>
    <property type="match status" value="1"/>
</dbReference>
<sequence length="490" mass="56704">MNALYVRVSTDDQARKGYSLKDQIAACRNHLLAIDHTGIKEYVDDGYSGEYLERPALDKLRNDLQNGIIKIVAIYDPDRLSRNLTNQLIIAEEIEKTGAKITFVTGDYDSSPEGRLFFSMKGAISAYEKSKIRERTSRGRRAKAHQGKIISNAHPFGYDWDKKNSMYVINEEESKTIQFIYHLCIHQGYGSRRISLELARLGIVGKNNRPLSICTVSRILTKEMYYGQHYLFKQRTCKTGQNSREVKDNPPESWIPVIIPAIVTREMWESAQLQIQQNKKLATRNNKHNYLLRGLLHCALCGRSMTAYSRPAKRKNGSDKIYYYYSCISKESNTYTANGTSCQCRRIPVEDLEQAVWQCLVTLATSKDHLQEYIRTNANISYSEQITNLHTRQIKLQKKKNNTLRWYQENLIDSETVERELRNLNKELATIRLDISELTTIQEKTNQLATSPTDLITVKTFAEKRNVLLKLSYRIFAVRLNDSFEFYLEK</sequence>
<dbReference type="InterPro" id="IPR025827">
    <property type="entry name" value="Zn_ribbon_recom_dom"/>
</dbReference>